<dbReference type="Gene3D" id="2.40.160.10">
    <property type="entry name" value="Porin"/>
    <property type="match status" value="1"/>
</dbReference>
<name>A0A7X9X573_9BURK</name>
<keyword evidence="10" id="KW-0998">Cell outer membrane</keyword>
<dbReference type="GO" id="GO:0046930">
    <property type="term" value="C:pore complex"/>
    <property type="evidence" value="ECO:0007669"/>
    <property type="project" value="UniProtKB-KW"/>
</dbReference>
<evidence type="ECO:0000256" key="3">
    <source>
        <dbReference type="ARBA" id="ARBA00022448"/>
    </source>
</evidence>
<evidence type="ECO:0000256" key="10">
    <source>
        <dbReference type="ARBA" id="ARBA00023237"/>
    </source>
</evidence>
<keyword evidence="4" id="KW-1134">Transmembrane beta strand</keyword>
<gene>
    <name evidence="13" type="ORF">HHL14_12360</name>
</gene>
<evidence type="ECO:0000256" key="1">
    <source>
        <dbReference type="ARBA" id="ARBA00004571"/>
    </source>
</evidence>
<dbReference type="SUPFAM" id="SSF56935">
    <property type="entry name" value="Porins"/>
    <property type="match status" value="1"/>
</dbReference>
<dbReference type="GO" id="GO:0034220">
    <property type="term" value="P:monoatomic ion transmembrane transport"/>
    <property type="evidence" value="ECO:0007669"/>
    <property type="project" value="InterPro"/>
</dbReference>
<comment type="caution">
    <text evidence="13">The sequence shown here is derived from an EMBL/GenBank/DDBJ whole genome shotgun (WGS) entry which is preliminary data.</text>
</comment>
<dbReference type="AlphaFoldDB" id="A0A7X9X573"/>
<evidence type="ECO:0000256" key="2">
    <source>
        <dbReference type="ARBA" id="ARBA00011233"/>
    </source>
</evidence>
<keyword evidence="5" id="KW-0812">Transmembrane</keyword>
<feature type="signal peptide" evidence="11">
    <location>
        <begin position="1"/>
        <end position="20"/>
    </location>
</feature>
<dbReference type="InterPro" id="IPR001702">
    <property type="entry name" value="Porin_Gram-ve"/>
</dbReference>
<dbReference type="Proteomes" id="UP000583127">
    <property type="component" value="Unassembled WGS sequence"/>
</dbReference>
<sequence>MKKSLIVVAAAASFASVAHAQSSVTLYGLLDAGLTYTSNVGGNAKWAAGSGGINQSMFGLRGSEDLGGGLKAIFTLESGFNINNGGFTNNGGMFNRQAFVGLSSSQFGTVTLGRQYDAAQDYLAPLTATGSWGGTFFAHPYNNDNLNTNGGLSVNNSIKYSSANYAGFTFGGTYGFSNQAGQFANNRQYSVGAAYQWQGLHLGAAYAQQNNPNGNTTGASVGTIANAGGSLADAQFRQRQFGAGASYGFGPALVGVAWTQSRIDNLVGAAAGQRQGRTNNYEVNGKYNLTPAMALGIAYTFTDARGYGINADGNDQKTRYHQIGLQADYSLSRRTDVYAQAVYQHAMGDGGVASIYSGDNSVPTSSSKNQTAATVGLRHRF</sequence>
<keyword evidence="3" id="KW-0813">Transport</keyword>
<dbReference type="EMBL" id="JABBFZ010000005">
    <property type="protein sequence ID" value="NML31625.1"/>
    <property type="molecule type" value="Genomic_DNA"/>
</dbReference>
<dbReference type="PRINTS" id="PR00182">
    <property type="entry name" value="ECOLNEIPORIN"/>
</dbReference>
<evidence type="ECO:0000256" key="5">
    <source>
        <dbReference type="ARBA" id="ARBA00022692"/>
    </source>
</evidence>
<comment type="subcellular location">
    <subcellularLocation>
        <location evidence="1">Cell outer membrane</location>
        <topology evidence="1">Multi-pass membrane protein</topology>
    </subcellularLocation>
</comment>
<dbReference type="InterPro" id="IPR023614">
    <property type="entry name" value="Porin_dom_sf"/>
</dbReference>
<keyword evidence="6 11" id="KW-0732">Signal</keyword>
<dbReference type="PANTHER" id="PTHR34501:SF9">
    <property type="entry name" value="MAJOR OUTER MEMBRANE PROTEIN P.IA"/>
    <property type="match status" value="1"/>
</dbReference>
<dbReference type="GO" id="GO:0009279">
    <property type="term" value="C:cell outer membrane"/>
    <property type="evidence" value="ECO:0007669"/>
    <property type="project" value="UniProtKB-SubCell"/>
</dbReference>
<evidence type="ECO:0000256" key="6">
    <source>
        <dbReference type="ARBA" id="ARBA00022729"/>
    </source>
</evidence>
<dbReference type="PANTHER" id="PTHR34501">
    <property type="entry name" value="PROTEIN YDDL-RELATED"/>
    <property type="match status" value="1"/>
</dbReference>
<evidence type="ECO:0000256" key="8">
    <source>
        <dbReference type="ARBA" id="ARBA00023114"/>
    </source>
</evidence>
<evidence type="ECO:0000259" key="12">
    <source>
        <dbReference type="Pfam" id="PF13609"/>
    </source>
</evidence>
<keyword evidence="8" id="KW-0626">Porin</keyword>
<dbReference type="CDD" id="cd00342">
    <property type="entry name" value="gram_neg_porins"/>
    <property type="match status" value="1"/>
</dbReference>
<comment type="subunit">
    <text evidence="2">Homotrimer.</text>
</comment>
<evidence type="ECO:0000313" key="13">
    <source>
        <dbReference type="EMBL" id="NML31625.1"/>
    </source>
</evidence>
<dbReference type="RefSeq" id="WP_169497889.1">
    <property type="nucleotide sequence ID" value="NZ_JABBFZ010000005.1"/>
</dbReference>
<dbReference type="InterPro" id="IPR033900">
    <property type="entry name" value="Gram_neg_porin_domain"/>
</dbReference>
<dbReference type="InterPro" id="IPR002299">
    <property type="entry name" value="Porin_Neis"/>
</dbReference>
<feature type="chain" id="PRO_5030782264" evidence="11">
    <location>
        <begin position="21"/>
        <end position="381"/>
    </location>
</feature>
<evidence type="ECO:0000256" key="11">
    <source>
        <dbReference type="SAM" id="SignalP"/>
    </source>
</evidence>
<feature type="domain" description="Porin" evidence="12">
    <location>
        <begin position="8"/>
        <end position="345"/>
    </location>
</feature>
<keyword evidence="14" id="KW-1185">Reference proteome</keyword>
<dbReference type="InterPro" id="IPR050298">
    <property type="entry name" value="Gram-neg_bact_OMP"/>
</dbReference>
<keyword evidence="7" id="KW-0406">Ion transport</keyword>
<accession>A0A7X9X573</accession>
<organism evidence="13 14">
    <name type="scientific">Paraburkholderia antibiotica</name>
    <dbReference type="NCBI Taxonomy" id="2728839"/>
    <lineage>
        <taxon>Bacteria</taxon>
        <taxon>Pseudomonadati</taxon>
        <taxon>Pseudomonadota</taxon>
        <taxon>Betaproteobacteria</taxon>
        <taxon>Burkholderiales</taxon>
        <taxon>Burkholderiaceae</taxon>
        <taxon>Paraburkholderia</taxon>
    </lineage>
</organism>
<dbReference type="Pfam" id="PF13609">
    <property type="entry name" value="Porin_4"/>
    <property type="match status" value="1"/>
</dbReference>
<evidence type="ECO:0000256" key="9">
    <source>
        <dbReference type="ARBA" id="ARBA00023136"/>
    </source>
</evidence>
<proteinExistence type="predicted"/>
<protein>
    <submittedName>
        <fullName evidence="13">Porin</fullName>
    </submittedName>
</protein>
<evidence type="ECO:0000256" key="4">
    <source>
        <dbReference type="ARBA" id="ARBA00022452"/>
    </source>
</evidence>
<dbReference type="GO" id="GO:0015288">
    <property type="term" value="F:porin activity"/>
    <property type="evidence" value="ECO:0007669"/>
    <property type="project" value="UniProtKB-KW"/>
</dbReference>
<dbReference type="PRINTS" id="PR00184">
    <property type="entry name" value="NEISSPPORIN"/>
</dbReference>
<keyword evidence="9" id="KW-0472">Membrane</keyword>
<evidence type="ECO:0000313" key="14">
    <source>
        <dbReference type="Proteomes" id="UP000583127"/>
    </source>
</evidence>
<evidence type="ECO:0000256" key="7">
    <source>
        <dbReference type="ARBA" id="ARBA00023065"/>
    </source>
</evidence>
<reference evidence="13 14" key="1">
    <citation type="submission" date="2020-04" db="EMBL/GenBank/DDBJ databases">
        <title>Paraburkholderia sp. G-4-1-8 isolated from soil.</title>
        <authorList>
            <person name="Dahal R.H."/>
        </authorList>
    </citation>
    <scope>NUCLEOTIDE SEQUENCE [LARGE SCALE GENOMIC DNA]</scope>
    <source>
        <strain evidence="13 14">G-4-1-8</strain>
    </source>
</reference>